<name>A0AAX6MWV9_9PEZI</name>
<keyword evidence="4" id="KW-1185">Reference proteome</keyword>
<protein>
    <submittedName>
        <fullName evidence="3">Uncharacterized protein</fullName>
    </submittedName>
</protein>
<evidence type="ECO:0000313" key="3">
    <source>
        <dbReference type="EMBL" id="KAK6957095.1"/>
    </source>
</evidence>
<keyword evidence="1" id="KW-0472">Membrane</keyword>
<keyword evidence="1" id="KW-0812">Transmembrane</keyword>
<evidence type="ECO:0000256" key="2">
    <source>
        <dbReference type="SAM" id="SignalP"/>
    </source>
</evidence>
<feature type="signal peptide" evidence="2">
    <location>
        <begin position="1"/>
        <end position="20"/>
    </location>
</feature>
<keyword evidence="1" id="KW-1133">Transmembrane helix</keyword>
<reference evidence="3 4" key="1">
    <citation type="journal article" date="2024" name="Front Chem Biol">
        <title>Unveiling the potential of Daldinia eschscholtzii MFLUCC 19-0629 through bioactivity and bioinformatics studies for enhanced sustainable agriculture production.</title>
        <authorList>
            <person name="Brooks S."/>
            <person name="Weaver J.A."/>
            <person name="Klomchit A."/>
            <person name="Alharthi S.A."/>
            <person name="Onlamun T."/>
            <person name="Nurani R."/>
            <person name="Vong T.K."/>
            <person name="Alberti F."/>
            <person name="Greco C."/>
        </authorList>
    </citation>
    <scope>NUCLEOTIDE SEQUENCE [LARGE SCALE GENOMIC DNA]</scope>
    <source>
        <strain evidence="3">MFLUCC 19-0629</strain>
    </source>
</reference>
<dbReference type="EMBL" id="JBANMG010000002">
    <property type="protein sequence ID" value="KAK6957095.1"/>
    <property type="molecule type" value="Genomic_DNA"/>
</dbReference>
<keyword evidence="2" id="KW-0732">Signal</keyword>
<feature type="chain" id="PRO_5043724630" evidence="2">
    <location>
        <begin position="21"/>
        <end position="187"/>
    </location>
</feature>
<organism evidence="3 4">
    <name type="scientific">Daldinia eschscholtzii</name>
    <dbReference type="NCBI Taxonomy" id="292717"/>
    <lineage>
        <taxon>Eukaryota</taxon>
        <taxon>Fungi</taxon>
        <taxon>Dikarya</taxon>
        <taxon>Ascomycota</taxon>
        <taxon>Pezizomycotina</taxon>
        <taxon>Sordariomycetes</taxon>
        <taxon>Xylariomycetidae</taxon>
        <taxon>Xylariales</taxon>
        <taxon>Hypoxylaceae</taxon>
        <taxon>Daldinia</taxon>
    </lineage>
</organism>
<gene>
    <name evidence="3" type="ORF">Daesc_002380</name>
</gene>
<evidence type="ECO:0000256" key="1">
    <source>
        <dbReference type="SAM" id="Phobius"/>
    </source>
</evidence>
<sequence>MKATLFTLFAVGGFIATSIANPINVETSVEKRQDIDAIETSLETLFTQIQEQTAKINSTLTPIPDGAPEADATVAAESIAPQLDAIADLLDKSATIAKRAIVEARFVKEDIFKTVSLILFELLGTVKFILIKLGLGPVLIHLVPLILALVKLVKALDKVVDGLLIAVKFIVDDLLKAVGLGLLGLLP</sequence>
<evidence type="ECO:0000313" key="4">
    <source>
        <dbReference type="Proteomes" id="UP001369815"/>
    </source>
</evidence>
<feature type="transmembrane region" description="Helical" evidence="1">
    <location>
        <begin position="129"/>
        <end position="150"/>
    </location>
</feature>
<proteinExistence type="predicted"/>
<accession>A0AAX6MWV9</accession>
<dbReference type="AlphaFoldDB" id="A0AAX6MWV9"/>
<comment type="caution">
    <text evidence="3">The sequence shown here is derived from an EMBL/GenBank/DDBJ whole genome shotgun (WGS) entry which is preliminary data.</text>
</comment>
<dbReference type="Proteomes" id="UP001369815">
    <property type="component" value="Unassembled WGS sequence"/>
</dbReference>